<keyword evidence="1" id="KW-0175">Coiled coil</keyword>
<dbReference type="AlphaFoldDB" id="K1KHI9"/>
<organism evidence="3 4">
    <name type="scientific">Sutterella wadsworthensis 2_1_59BFAA</name>
    <dbReference type="NCBI Taxonomy" id="742823"/>
    <lineage>
        <taxon>Bacteria</taxon>
        <taxon>Pseudomonadati</taxon>
        <taxon>Pseudomonadota</taxon>
        <taxon>Betaproteobacteria</taxon>
        <taxon>Burkholderiales</taxon>
        <taxon>Sutterellaceae</taxon>
        <taxon>Sutterella</taxon>
    </lineage>
</organism>
<dbReference type="Proteomes" id="UP000005835">
    <property type="component" value="Unassembled WGS sequence"/>
</dbReference>
<keyword evidence="4" id="KW-1185">Reference proteome</keyword>
<gene>
    <name evidence="3" type="ORF">HMPREF9465_01284</name>
</gene>
<feature type="coiled-coil region" evidence="1">
    <location>
        <begin position="30"/>
        <end position="57"/>
    </location>
</feature>
<proteinExistence type="predicted"/>
<dbReference type="RefSeq" id="WP_005435261.1">
    <property type="nucleotide sequence ID" value="NZ_JH815516.1"/>
</dbReference>
<evidence type="ECO:0000313" key="4">
    <source>
        <dbReference type="Proteomes" id="UP000005835"/>
    </source>
</evidence>
<dbReference type="PATRIC" id="fig|742823.3.peg.1268"/>
<feature type="region of interest" description="Disordered" evidence="2">
    <location>
        <begin position="62"/>
        <end position="99"/>
    </location>
</feature>
<evidence type="ECO:0000256" key="2">
    <source>
        <dbReference type="SAM" id="MobiDB-lite"/>
    </source>
</evidence>
<sequence length="99" mass="9826">MSGVAVAVGVTAASIGASMYSANKQDKAQRRAADQQAKAAAEAKKQQEMEFNKANQNEVDISGIMGQNQGGGSATMITGPGGVGKNDLLLGGGSSLLGG</sequence>
<evidence type="ECO:0000256" key="1">
    <source>
        <dbReference type="SAM" id="Coils"/>
    </source>
</evidence>
<accession>K1KHI9</accession>
<reference evidence="3 4" key="1">
    <citation type="submission" date="2012-05" db="EMBL/GenBank/DDBJ databases">
        <title>The Genome Sequence of Sutterella wadsworthensis 2_1_59BFAA.</title>
        <authorList>
            <consortium name="The Broad Institute Genome Sequencing Platform"/>
            <person name="Earl A."/>
            <person name="Ward D."/>
            <person name="Feldgarden M."/>
            <person name="Gevers D."/>
            <person name="Daigneault M."/>
            <person name="Strauss J."/>
            <person name="Allen-Vercoe E."/>
            <person name="Walker B."/>
            <person name="Young S.K."/>
            <person name="Zeng Q."/>
            <person name="Gargeya S."/>
            <person name="Fitzgerald M."/>
            <person name="Haas B."/>
            <person name="Abouelleil A."/>
            <person name="Alvarado L."/>
            <person name="Arachchi H.M."/>
            <person name="Berlin A.M."/>
            <person name="Chapman S.B."/>
            <person name="Goldberg J."/>
            <person name="Griggs A."/>
            <person name="Gujja S."/>
            <person name="Hansen M."/>
            <person name="Howarth C."/>
            <person name="Imamovic A."/>
            <person name="Larimer J."/>
            <person name="McCowen C."/>
            <person name="Montmayeur A."/>
            <person name="Murphy C."/>
            <person name="Neiman D."/>
            <person name="Pearson M."/>
            <person name="Priest M."/>
            <person name="Roberts A."/>
            <person name="Saif S."/>
            <person name="Shea T."/>
            <person name="Sisk P."/>
            <person name="Sykes S."/>
            <person name="Wortman J."/>
            <person name="Nusbaum C."/>
            <person name="Birren B."/>
        </authorList>
    </citation>
    <scope>NUCLEOTIDE SEQUENCE [LARGE SCALE GENOMIC DNA]</scope>
    <source>
        <strain evidence="3 4">2_1_59BFAA</strain>
    </source>
</reference>
<feature type="compositionally biased region" description="Gly residues" evidence="2">
    <location>
        <begin position="68"/>
        <end position="99"/>
    </location>
</feature>
<evidence type="ECO:0000313" key="3">
    <source>
        <dbReference type="EMBL" id="EKB31179.1"/>
    </source>
</evidence>
<protein>
    <submittedName>
        <fullName evidence="3">Uncharacterized protein</fullName>
    </submittedName>
</protein>
<dbReference type="STRING" id="742823.HMPREF9465_01284"/>
<dbReference type="HOGENOM" id="CLU_2319081_0_0_4"/>
<name>K1KHI9_9BURK</name>
<dbReference type="EMBL" id="ADMG01000031">
    <property type="protein sequence ID" value="EKB31179.1"/>
    <property type="molecule type" value="Genomic_DNA"/>
</dbReference>
<comment type="caution">
    <text evidence="3">The sequence shown here is derived from an EMBL/GenBank/DDBJ whole genome shotgun (WGS) entry which is preliminary data.</text>
</comment>